<evidence type="ECO:0000256" key="7">
    <source>
        <dbReference type="ARBA" id="ARBA00022898"/>
    </source>
</evidence>
<dbReference type="GO" id="GO:0004015">
    <property type="term" value="F:adenosylmethionine-8-amino-7-oxononanoate transaminase activity"/>
    <property type="evidence" value="ECO:0007669"/>
    <property type="project" value="UniProtKB-UniRule"/>
</dbReference>
<feature type="modified residue" description="N6-(pyridoxal phosphate)lysine" evidence="9">
    <location>
        <position position="269"/>
    </location>
</feature>
<comment type="function">
    <text evidence="9">Catalyzes the transfer of the alpha-amino group from S-adenosyl-L-methionine (SAM) to 7-keto-8-aminopelargonic acid (KAPA) to form 7,8-diaminopelargonic acid (DAPA). It is the only aminotransferase known to utilize SAM as an amino donor.</text>
</comment>
<name>A0A511XLZ6_9PROT</name>
<sequence>MPDPDWYTSGLPHIWLPYSQMKIAPPPLAACSTQGSQIELEDGRTLTDGVAAWWTACHGYNHPHIRACAEQQLARMPHVMFGGMVHEPALRLASRLTALLPGDLDHVFYTDSGSVAVEVALKMAIQYRINRGETGRTRLLSFKGGYHGDTLATMAICDPEEGMHHLFAGVMPSQYVVDLPRDASSIAAFEAFLATHADTITAIVVEPLIQGAGGMLFHSPDVLRTLRRAADKYGLLLILDEIFTGFGRTGSMFACDQADIVPDIITLSKALTGGTVALAATVARRHIYETFLSDNPEHALMHGPTFMANPFACACANASLDLFENEPRLEQVAALETALREQLEPCRKLPGVRDVRVMGATGVVEMEKIDDPATLRTRFIAEGAWIRPFRNIVYLTPAFTITNDELRRLTDAIHRVLSA</sequence>
<feature type="binding site" evidence="9">
    <location>
        <position position="269"/>
    </location>
    <ligand>
        <name>substrate</name>
    </ligand>
</feature>
<feature type="binding site" evidence="9">
    <location>
        <position position="146"/>
    </location>
    <ligand>
        <name>substrate</name>
    </ligand>
</feature>
<dbReference type="PANTHER" id="PTHR42684:SF17">
    <property type="entry name" value="ADENOSYLMETHIONINE-8-AMINO-7-OXONONANOATE AMINOTRANSFERASE"/>
    <property type="match status" value="1"/>
</dbReference>
<dbReference type="Proteomes" id="UP000321746">
    <property type="component" value="Unassembled WGS sequence"/>
</dbReference>
<dbReference type="NCBIfam" id="NF004624">
    <property type="entry name" value="PRK05964.1"/>
    <property type="match status" value="1"/>
</dbReference>
<dbReference type="HAMAP" id="MF_00834">
    <property type="entry name" value="BioA"/>
    <property type="match status" value="1"/>
</dbReference>
<evidence type="ECO:0000256" key="6">
    <source>
        <dbReference type="ARBA" id="ARBA00022756"/>
    </source>
</evidence>
<dbReference type="EMBL" id="BJYG01000030">
    <property type="protein sequence ID" value="GEN63970.1"/>
    <property type="molecule type" value="Genomic_DNA"/>
</dbReference>
<dbReference type="SUPFAM" id="SSF53383">
    <property type="entry name" value="PLP-dependent transferases"/>
    <property type="match status" value="1"/>
</dbReference>
<dbReference type="PANTHER" id="PTHR42684">
    <property type="entry name" value="ADENOSYLMETHIONINE-8-AMINO-7-OXONONANOATE AMINOTRANSFERASE"/>
    <property type="match status" value="1"/>
</dbReference>
<evidence type="ECO:0000256" key="4">
    <source>
        <dbReference type="ARBA" id="ARBA00022679"/>
    </source>
</evidence>
<keyword evidence="5 9" id="KW-0949">S-adenosyl-L-methionine</keyword>
<feature type="binding site" evidence="9">
    <location>
        <position position="53"/>
    </location>
    <ligand>
        <name>substrate</name>
    </ligand>
</feature>
<dbReference type="InterPro" id="IPR049704">
    <property type="entry name" value="Aminotrans_3_PPA_site"/>
</dbReference>
<dbReference type="NCBIfam" id="TIGR00508">
    <property type="entry name" value="bioA"/>
    <property type="match status" value="1"/>
</dbReference>
<evidence type="ECO:0000256" key="1">
    <source>
        <dbReference type="ARBA" id="ARBA00001933"/>
    </source>
</evidence>
<keyword evidence="9" id="KW-0963">Cytoplasm</keyword>
<evidence type="ECO:0000256" key="8">
    <source>
        <dbReference type="ARBA" id="ARBA00048449"/>
    </source>
</evidence>
<dbReference type="UniPathway" id="UPA00078">
    <property type="reaction ID" value="UER00160"/>
</dbReference>
<comment type="cofactor">
    <cofactor evidence="1 9">
        <name>pyridoxal 5'-phosphate</name>
        <dbReference type="ChEBI" id="CHEBI:597326"/>
    </cofactor>
</comment>
<dbReference type="AlphaFoldDB" id="A0A511XLZ6"/>
<dbReference type="InterPro" id="IPR015424">
    <property type="entry name" value="PyrdxlP-dep_Trfase"/>
</dbReference>
<gene>
    <name evidence="9 10" type="primary">bioA</name>
    <name evidence="10" type="ORF">AOE01nite_21940</name>
</gene>
<feature type="binding site" evidence="9">
    <location>
        <position position="240"/>
    </location>
    <ligand>
        <name>pyridoxal 5'-phosphate</name>
        <dbReference type="ChEBI" id="CHEBI:597326"/>
    </ligand>
</feature>
<feature type="binding site" evidence="9">
    <location>
        <position position="303"/>
    </location>
    <ligand>
        <name>substrate</name>
    </ligand>
</feature>
<organism evidence="10 11">
    <name type="scientific">Acetobacter oeni</name>
    <dbReference type="NCBI Taxonomy" id="304077"/>
    <lineage>
        <taxon>Bacteria</taxon>
        <taxon>Pseudomonadati</taxon>
        <taxon>Pseudomonadota</taxon>
        <taxon>Alphaproteobacteria</taxon>
        <taxon>Acetobacterales</taxon>
        <taxon>Acetobacteraceae</taxon>
        <taxon>Acetobacter</taxon>
    </lineage>
</organism>
<evidence type="ECO:0000256" key="5">
    <source>
        <dbReference type="ARBA" id="ARBA00022691"/>
    </source>
</evidence>
<keyword evidence="11" id="KW-1185">Reference proteome</keyword>
<evidence type="ECO:0000256" key="9">
    <source>
        <dbReference type="HAMAP-Rule" id="MF_00834"/>
    </source>
</evidence>
<keyword evidence="6 9" id="KW-0093">Biotin biosynthesis</keyword>
<dbReference type="PROSITE" id="PS00600">
    <property type="entry name" value="AA_TRANSFER_CLASS_3"/>
    <property type="match status" value="1"/>
</dbReference>
<dbReference type="GO" id="GO:0009102">
    <property type="term" value="P:biotin biosynthetic process"/>
    <property type="evidence" value="ECO:0007669"/>
    <property type="project" value="UniProtKB-UniRule"/>
</dbReference>
<evidence type="ECO:0000313" key="10">
    <source>
        <dbReference type="EMBL" id="GEN63970.1"/>
    </source>
</evidence>
<evidence type="ECO:0000256" key="2">
    <source>
        <dbReference type="ARBA" id="ARBA00005063"/>
    </source>
</evidence>
<dbReference type="Gene3D" id="3.90.1150.10">
    <property type="entry name" value="Aspartate Aminotransferase, domain 1"/>
    <property type="match status" value="1"/>
</dbReference>
<dbReference type="OrthoDB" id="9801834at2"/>
<dbReference type="RefSeq" id="WP_146889545.1">
    <property type="nucleotide sequence ID" value="NZ_BJYG01000030.1"/>
</dbReference>
<keyword evidence="7 9" id="KW-0663">Pyridoxal phosphate</keyword>
<comment type="caution">
    <text evidence="10">The sequence shown here is derived from an EMBL/GenBank/DDBJ whole genome shotgun (WGS) entry which is preliminary data.</text>
</comment>
<comment type="subunit">
    <text evidence="9">Homodimer.</text>
</comment>
<feature type="binding site" evidence="9">
    <location>
        <begin position="304"/>
        <end position="305"/>
    </location>
    <ligand>
        <name>pyridoxal 5'-phosphate</name>
        <dbReference type="ChEBI" id="CHEBI:597326"/>
    </ligand>
</feature>
<feature type="binding site" evidence="9">
    <location>
        <position position="387"/>
    </location>
    <ligand>
        <name>substrate</name>
    </ligand>
</feature>
<dbReference type="Gene3D" id="3.40.640.10">
    <property type="entry name" value="Type I PLP-dependent aspartate aminotransferase-like (Major domain)"/>
    <property type="match status" value="1"/>
</dbReference>
<dbReference type="GO" id="GO:0030170">
    <property type="term" value="F:pyridoxal phosphate binding"/>
    <property type="evidence" value="ECO:0007669"/>
    <property type="project" value="UniProtKB-UniRule"/>
</dbReference>
<accession>A0A511XLZ6</accession>
<proteinExistence type="inferred from homology"/>
<dbReference type="InterPro" id="IPR015421">
    <property type="entry name" value="PyrdxlP-dep_Trfase_major"/>
</dbReference>
<dbReference type="InterPro" id="IPR005814">
    <property type="entry name" value="Aminotrans_3"/>
</dbReference>
<comment type="catalytic activity">
    <reaction evidence="8 9">
        <text>(8S)-8-amino-7-oxononanoate + S-adenosyl-L-methionine = S-adenosyl-4-methylsulfanyl-2-oxobutanoate + (7R,8S)-7,8-diammoniononanoate</text>
        <dbReference type="Rhea" id="RHEA:16861"/>
        <dbReference type="ChEBI" id="CHEBI:16490"/>
        <dbReference type="ChEBI" id="CHEBI:59789"/>
        <dbReference type="ChEBI" id="CHEBI:149468"/>
        <dbReference type="ChEBI" id="CHEBI:149469"/>
        <dbReference type="EC" id="2.6.1.62"/>
    </reaction>
</comment>
<feature type="binding site" evidence="9">
    <location>
        <begin position="113"/>
        <end position="114"/>
    </location>
    <ligand>
        <name>pyridoxal 5'-phosphate</name>
        <dbReference type="ChEBI" id="CHEBI:597326"/>
    </ligand>
</feature>
<feature type="site" description="Participates in the substrate recognition with KAPA and in a stacking interaction with the adenine ring of SAM" evidence="9">
    <location>
        <position position="18"/>
    </location>
</feature>
<dbReference type="InterPro" id="IPR005815">
    <property type="entry name" value="BioA"/>
</dbReference>
<evidence type="ECO:0000256" key="3">
    <source>
        <dbReference type="ARBA" id="ARBA00022576"/>
    </source>
</evidence>
<comment type="pathway">
    <text evidence="2 9">Cofactor biosynthesis; biotin biosynthesis; 7,8-diaminononanoate from 8-amino-7-oxononanoate (SAM route): step 1/1.</text>
</comment>
<keyword evidence="4 9" id="KW-0808">Transferase</keyword>
<reference evidence="10 11" key="1">
    <citation type="submission" date="2019-07" db="EMBL/GenBank/DDBJ databases">
        <title>Whole genome shotgun sequence of Acetobacter oeni NBRC 105207.</title>
        <authorList>
            <person name="Hosoyama A."/>
            <person name="Uohara A."/>
            <person name="Ohji S."/>
            <person name="Ichikawa N."/>
        </authorList>
    </citation>
    <scope>NUCLEOTIDE SEQUENCE [LARGE SCALE GENOMIC DNA]</scope>
    <source>
        <strain evidence="10 11">NBRC 105207</strain>
    </source>
</reference>
<comment type="similarity">
    <text evidence="9">Belongs to the class-III pyridoxal-phosphate-dependent aminotransferase family. BioA subfamily.</text>
</comment>
<dbReference type="GO" id="GO:0005737">
    <property type="term" value="C:cytoplasm"/>
    <property type="evidence" value="ECO:0007669"/>
    <property type="project" value="UniProtKB-SubCell"/>
</dbReference>
<keyword evidence="3 9" id="KW-0032">Aminotransferase</keyword>
<comment type="subcellular location">
    <subcellularLocation>
        <location evidence="9">Cytoplasm</location>
    </subcellularLocation>
</comment>
<protein>
    <recommendedName>
        <fullName evidence="9">Adenosylmethionine-8-amino-7-oxononanoate aminotransferase</fullName>
        <ecNumber evidence="9">2.6.1.62</ecNumber>
    </recommendedName>
    <alternativeName>
        <fullName evidence="9">7,8-diamino-pelargonic acid aminotransferase</fullName>
        <shortName evidence="9">DAPA AT</shortName>
        <shortName evidence="9">DAPA aminotransferase</shortName>
    </alternativeName>
    <alternativeName>
        <fullName evidence="9">7,8-diaminononanoate synthase</fullName>
        <shortName evidence="9">DANS</shortName>
    </alternativeName>
    <alternativeName>
        <fullName evidence="9">Diaminopelargonic acid synthase</fullName>
    </alternativeName>
</protein>
<dbReference type="InterPro" id="IPR015422">
    <property type="entry name" value="PyrdxlP-dep_Trfase_small"/>
</dbReference>
<dbReference type="CDD" id="cd00610">
    <property type="entry name" value="OAT_like"/>
    <property type="match status" value="1"/>
</dbReference>
<dbReference type="EC" id="2.6.1.62" evidence="9"/>
<evidence type="ECO:0000313" key="11">
    <source>
        <dbReference type="Proteomes" id="UP000321746"/>
    </source>
</evidence>
<dbReference type="FunFam" id="3.40.640.10:FF:000004">
    <property type="entry name" value="Acetylornithine aminotransferase"/>
    <property type="match status" value="1"/>
</dbReference>
<dbReference type="Pfam" id="PF00202">
    <property type="entry name" value="Aminotran_3"/>
    <property type="match status" value="1"/>
</dbReference>